<keyword evidence="2" id="KW-0723">Serine/threonine-protein kinase</keyword>
<evidence type="ECO:0000256" key="2">
    <source>
        <dbReference type="ARBA" id="ARBA00022527"/>
    </source>
</evidence>
<keyword evidence="4" id="KW-0547">Nucleotide-binding</keyword>
<dbReference type="AlphaFoldDB" id="A0A8S1P5V6"/>
<evidence type="ECO:0000256" key="4">
    <source>
        <dbReference type="ARBA" id="ARBA00022741"/>
    </source>
</evidence>
<dbReference type="GO" id="GO:0017148">
    <property type="term" value="P:negative regulation of translation"/>
    <property type="evidence" value="ECO:0007669"/>
    <property type="project" value="UniProtKB-KW"/>
</dbReference>
<proteinExistence type="inferred from homology"/>
<dbReference type="SMART" id="SM00220">
    <property type="entry name" value="S_TKc"/>
    <property type="match status" value="1"/>
</dbReference>
<dbReference type="InterPro" id="IPR050339">
    <property type="entry name" value="CC_SR_Kinase"/>
</dbReference>
<evidence type="ECO:0000256" key="1">
    <source>
        <dbReference type="ARBA" id="ARBA00012513"/>
    </source>
</evidence>
<dbReference type="OrthoDB" id="6778822at2759"/>
<accession>A0A8S1P5V6</accession>
<evidence type="ECO:0000256" key="10">
    <source>
        <dbReference type="ARBA" id="ARBA00048977"/>
    </source>
</evidence>
<comment type="similarity">
    <text evidence="8">Belongs to the protein kinase superfamily. Ser/Thr protein kinase family. GCN2 subfamily.</text>
</comment>
<evidence type="ECO:0000313" key="13">
    <source>
        <dbReference type="Proteomes" id="UP000692954"/>
    </source>
</evidence>
<dbReference type="Pfam" id="PF00069">
    <property type="entry name" value="Pkinase"/>
    <property type="match status" value="2"/>
</dbReference>
<feature type="domain" description="Protein kinase" evidence="11">
    <location>
        <begin position="21"/>
        <end position="402"/>
    </location>
</feature>
<keyword evidence="13" id="KW-1185">Reference proteome</keyword>
<dbReference type="InterPro" id="IPR008271">
    <property type="entry name" value="Ser/Thr_kinase_AS"/>
</dbReference>
<dbReference type="EMBL" id="CAJJDN010000070">
    <property type="protein sequence ID" value="CAD8098409.1"/>
    <property type="molecule type" value="Genomic_DNA"/>
</dbReference>
<keyword evidence="3" id="KW-0808">Transferase</keyword>
<evidence type="ECO:0000256" key="7">
    <source>
        <dbReference type="ARBA" id="ARBA00023193"/>
    </source>
</evidence>
<comment type="catalytic activity">
    <reaction evidence="10">
        <text>L-seryl-[protein] + ATP = O-phospho-L-seryl-[protein] + ADP + H(+)</text>
        <dbReference type="Rhea" id="RHEA:17989"/>
        <dbReference type="Rhea" id="RHEA-COMP:9863"/>
        <dbReference type="Rhea" id="RHEA-COMP:11604"/>
        <dbReference type="ChEBI" id="CHEBI:15378"/>
        <dbReference type="ChEBI" id="CHEBI:29999"/>
        <dbReference type="ChEBI" id="CHEBI:30616"/>
        <dbReference type="ChEBI" id="CHEBI:83421"/>
        <dbReference type="ChEBI" id="CHEBI:456216"/>
        <dbReference type="EC" id="2.7.11.1"/>
    </reaction>
    <physiologicalReaction direction="left-to-right" evidence="10">
        <dbReference type="Rhea" id="RHEA:17990"/>
    </physiologicalReaction>
</comment>
<keyword evidence="5" id="KW-0418">Kinase</keyword>
<dbReference type="GO" id="GO:0005737">
    <property type="term" value="C:cytoplasm"/>
    <property type="evidence" value="ECO:0007669"/>
    <property type="project" value="TreeGrafter"/>
</dbReference>
<dbReference type="PANTHER" id="PTHR11042:SF160">
    <property type="entry name" value="EUKARYOTIC TRANSLATION INITIATION FACTOR 2-ALPHA KINASE 1"/>
    <property type="match status" value="1"/>
</dbReference>
<dbReference type="Proteomes" id="UP000692954">
    <property type="component" value="Unassembled WGS sequence"/>
</dbReference>
<evidence type="ECO:0000256" key="9">
    <source>
        <dbReference type="ARBA" id="ARBA00048659"/>
    </source>
</evidence>
<dbReference type="PROSITE" id="PS00108">
    <property type="entry name" value="PROTEIN_KINASE_ST"/>
    <property type="match status" value="1"/>
</dbReference>
<protein>
    <recommendedName>
        <fullName evidence="1">non-specific serine/threonine protein kinase</fullName>
        <ecNumber evidence="1">2.7.11.1</ecNumber>
    </recommendedName>
</protein>
<dbReference type="InterPro" id="IPR000719">
    <property type="entry name" value="Prot_kinase_dom"/>
</dbReference>
<evidence type="ECO:0000313" key="12">
    <source>
        <dbReference type="EMBL" id="CAD8098409.1"/>
    </source>
</evidence>
<evidence type="ECO:0000256" key="3">
    <source>
        <dbReference type="ARBA" id="ARBA00022679"/>
    </source>
</evidence>
<evidence type="ECO:0000256" key="8">
    <source>
        <dbReference type="ARBA" id="ARBA00037982"/>
    </source>
</evidence>
<comment type="caution">
    <text evidence="12">The sequence shown here is derived from an EMBL/GenBank/DDBJ whole genome shotgun (WGS) entry which is preliminary data.</text>
</comment>
<evidence type="ECO:0000256" key="6">
    <source>
        <dbReference type="ARBA" id="ARBA00022840"/>
    </source>
</evidence>
<keyword evidence="7" id="KW-0652">Protein synthesis inhibitor</keyword>
<name>A0A8S1P5V6_9CILI</name>
<gene>
    <name evidence="12" type="ORF">PSON_ATCC_30995.1.T0700104</name>
</gene>
<sequence length="510" mass="60200">MLSINLAQLAVLQSKRLESDFKVLEKIGKGGLSKVYKVINLLDNNTYALKEIELKGKDLRDSYEQNIERAQREAKYLARISHPKIIRYFNSWVEVIQNKEEYKKYQKQGLEINDFDLNRTNINSCSSQEKSRIDLENMIFSKVTQNEQISHSEQDNEIQQDFRGTRKQKCSSIIQVQKLISQDDNKIEFDKIMFYIQTEFCQQKLENYLQQRNDQHFKFRKSKDNDDQYLEYKYVSEAKIILDQIIKGLDYLHNECKLVHRDLKPANIFMNSPDDVKIGDFGLVTKLLKFCKCEDQDNDCDICLKMFAAPEQINQKIEKSYSDQKSDIYALGLIILLLFYPTYTQMETVQVIEEAKKGILPNILRERHSKISQIILDCLNIDPIQRPNVKDIQFFGSSNSLYSSKKSSNEFNSDSTEIDIKNFWNCHVKFEDEEVQEKYLQYSDTQIQIFKNKNSMKAQMIYNLNECNISYRENEILVEHAQLQNFSFKSINNYLLDIYDQLCEFTQGIY</sequence>
<dbReference type="PANTHER" id="PTHR11042">
    <property type="entry name" value="EUKARYOTIC TRANSLATION INITIATION FACTOR 2-ALPHA KINASE EIF2-ALPHA KINASE -RELATED"/>
    <property type="match status" value="1"/>
</dbReference>
<organism evidence="12 13">
    <name type="scientific">Paramecium sonneborni</name>
    <dbReference type="NCBI Taxonomy" id="65129"/>
    <lineage>
        <taxon>Eukaryota</taxon>
        <taxon>Sar</taxon>
        <taxon>Alveolata</taxon>
        <taxon>Ciliophora</taxon>
        <taxon>Intramacronucleata</taxon>
        <taxon>Oligohymenophorea</taxon>
        <taxon>Peniculida</taxon>
        <taxon>Parameciidae</taxon>
        <taxon>Paramecium</taxon>
    </lineage>
</organism>
<dbReference type="GO" id="GO:0004694">
    <property type="term" value="F:eukaryotic translation initiation factor 2alpha kinase activity"/>
    <property type="evidence" value="ECO:0007669"/>
    <property type="project" value="TreeGrafter"/>
</dbReference>
<reference evidence="12" key="1">
    <citation type="submission" date="2021-01" db="EMBL/GenBank/DDBJ databases">
        <authorList>
            <consortium name="Genoscope - CEA"/>
            <person name="William W."/>
        </authorList>
    </citation>
    <scope>NUCLEOTIDE SEQUENCE</scope>
</reference>
<dbReference type="GO" id="GO:0005634">
    <property type="term" value="C:nucleus"/>
    <property type="evidence" value="ECO:0007669"/>
    <property type="project" value="TreeGrafter"/>
</dbReference>
<comment type="catalytic activity">
    <reaction evidence="9">
        <text>L-threonyl-[protein] + ATP = O-phospho-L-threonyl-[protein] + ADP + H(+)</text>
        <dbReference type="Rhea" id="RHEA:46608"/>
        <dbReference type="Rhea" id="RHEA-COMP:11060"/>
        <dbReference type="Rhea" id="RHEA-COMP:11605"/>
        <dbReference type="ChEBI" id="CHEBI:15378"/>
        <dbReference type="ChEBI" id="CHEBI:30013"/>
        <dbReference type="ChEBI" id="CHEBI:30616"/>
        <dbReference type="ChEBI" id="CHEBI:61977"/>
        <dbReference type="ChEBI" id="CHEBI:456216"/>
        <dbReference type="EC" id="2.7.11.1"/>
    </reaction>
    <physiologicalReaction direction="left-to-right" evidence="9">
        <dbReference type="Rhea" id="RHEA:46609"/>
    </physiologicalReaction>
</comment>
<evidence type="ECO:0000259" key="11">
    <source>
        <dbReference type="PROSITE" id="PS50011"/>
    </source>
</evidence>
<dbReference type="PROSITE" id="PS50011">
    <property type="entry name" value="PROTEIN_KINASE_DOM"/>
    <property type="match status" value="1"/>
</dbReference>
<dbReference type="GO" id="GO:0005524">
    <property type="term" value="F:ATP binding"/>
    <property type="evidence" value="ECO:0007669"/>
    <property type="project" value="UniProtKB-KW"/>
</dbReference>
<keyword evidence="6" id="KW-0067">ATP-binding</keyword>
<evidence type="ECO:0000256" key="5">
    <source>
        <dbReference type="ARBA" id="ARBA00022777"/>
    </source>
</evidence>
<dbReference type="EC" id="2.7.11.1" evidence="1"/>